<dbReference type="AlphaFoldDB" id="B3G4Q3"/>
<name>B3G4Q3_ADIVA</name>
<reference evidence="1" key="1">
    <citation type="journal article" date="2008" name="Science">
        <title>Massive horizontal gene transfer in bdelloid rotifers.</title>
        <authorList>
            <person name="Gladyshev E.A."/>
            <person name="Meselson M.S."/>
            <person name="Arkhipova I.R."/>
        </authorList>
    </citation>
    <scope>NUCLEOTIDE SEQUENCE</scope>
</reference>
<sequence length="362" mass="41811">SLHLHHNLLKKYLQQQSTVCKTLSTLLNSLMHVFLYPDSSTTVVQAQQSILVEGNLCNLSLAHLCSFVGHRAGQPKYVHEKQKVDSSFISGNNISLLDHLNDLLDKHVLDTQQPDTAITNDKAEESDEYEEIPLPLTPLVSSPSIKRALKGASSVSLAEFLKNSSLDIRVNLQSCDKFCFVQKGWIDYTSYRILCVLLRYDMRKGHYRSSSIKISPVNRKTYDFYDLNFCRNKSCKFSKISTSVKRSKKNTKENVDVDSDDDERFDDESLSTFQKDVIMKLKQVEIDGRYNRQIFEQLLTHHQRHEATQKLILENQKRLKKALLKKKVRIYQTMTISTTPLLILDLCRCARRNCFFGCFFNR</sequence>
<organism evidence="1">
    <name type="scientific">Adineta vaga</name>
    <name type="common">Rotifer</name>
    <name type="synonym">Callidina vaga</name>
    <dbReference type="NCBI Taxonomy" id="104782"/>
    <lineage>
        <taxon>Eukaryota</taxon>
        <taxon>Metazoa</taxon>
        <taxon>Spiralia</taxon>
        <taxon>Gnathifera</taxon>
        <taxon>Rotifera</taxon>
        <taxon>Eurotatoria</taxon>
        <taxon>Bdelloidea</taxon>
        <taxon>Adinetida</taxon>
        <taxon>Adinetidae</taxon>
        <taxon>Adineta</taxon>
    </lineage>
</organism>
<evidence type="ECO:0000313" key="1">
    <source>
        <dbReference type="EMBL" id="ACD54801.1"/>
    </source>
</evidence>
<protein>
    <submittedName>
        <fullName evidence="1">Uncharacterized protein</fullName>
    </submittedName>
</protein>
<dbReference type="EMBL" id="EU643491">
    <property type="protein sequence ID" value="ACD54801.1"/>
    <property type="molecule type" value="Genomic_DNA"/>
</dbReference>
<proteinExistence type="predicted"/>
<feature type="non-terminal residue" evidence="1">
    <location>
        <position position="1"/>
    </location>
</feature>
<accession>B3G4Q3</accession>